<name>A0A385DT72_BPCA1</name>
<proteinExistence type="predicted"/>
<organismHost>
    <name type="scientific">Bacteroides intestinalis</name>
    <dbReference type="NCBI Taxonomy" id="329854"/>
</organismHost>
<keyword evidence="2" id="KW-1185">Reference proteome</keyword>
<evidence type="ECO:0000313" key="1">
    <source>
        <dbReference type="EMBL" id="AXQ62670.1"/>
    </source>
</evidence>
<protein>
    <submittedName>
        <fullName evidence="1">Lysis regulatory protein</fullName>
    </submittedName>
</protein>
<dbReference type="EMBL" id="MH675552">
    <property type="protein sequence ID" value="AXQ62670.1"/>
    <property type="molecule type" value="Genomic_DNA"/>
</dbReference>
<organism evidence="1 2">
    <name type="scientific">Bacteroides phage crAss001</name>
    <name type="common">Bacteroides phage PhiCrAss001</name>
    <dbReference type="NCBI Taxonomy" id="2301731"/>
    <lineage>
        <taxon>Viruses</taxon>
        <taxon>Duplodnaviria</taxon>
        <taxon>Heunggongvirae</taxon>
        <taxon>Uroviricota</taxon>
        <taxon>Caudoviricetes</taxon>
        <taxon>Crassvirales</taxon>
        <taxon>Steigviridae</taxon>
        <taxon>Asinivirinae</taxon>
        <taxon>Kehishuvirus</taxon>
        <taxon>Kehishuvirus primarius</taxon>
    </lineage>
</organism>
<evidence type="ECO:0000313" key="2">
    <source>
        <dbReference type="Proteomes" id="UP000262320"/>
    </source>
</evidence>
<dbReference type="Proteomes" id="UP000262320">
    <property type="component" value="Segment"/>
</dbReference>
<gene>
    <name evidence="1" type="ORF">crAss001_27</name>
</gene>
<sequence length="200" mass="23554">MKKYIIILILILIGAVAYLSYQNRQLTTKYETSIENVKAYDAQLSGLEGDNRVLKLTVEQLNYFNDSIIKKMKVVQKELGIKDKRLQQLQYEASHAQRTDTIILPDTLFVNPQLKLDTIVGDKWFKTNLHLEFPSTIALSPEIELERYTFINGKRETVNPPKKFFLFRWFQKKHTVVEVNVREMNPYVKNKTQRFIQIVE</sequence>
<reference evidence="1 2" key="1">
    <citation type="submission" date="2018-07" db="EMBL/GenBank/DDBJ databases">
        <title>PhiCrAss001, a member of the most abundant bacteriophage family in the human gut, infects Bacteroides.</title>
        <authorList>
            <person name="Shkoporov A.N."/>
            <person name="Khokhlova E.V."/>
            <person name="Fitzgerald C.B."/>
            <person name="Stockdale S.R."/>
            <person name="Draper L.A."/>
            <person name="Ross R.P."/>
            <person name="Hill C."/>
        </authorList>
    </citation>
    <scope>NUCLEOTIDE SEQUENCE [LARGE SCALE GENOMIC DNA]</scope>
    <source>
        <strain evidence="2">crAss001</strain>
    </source>
</reference>
<accession>A0A385DT72</accession>